<reference evidence="1 2" key="1">
    <citation type="journal article" date="2021" name="Syst. Appl. Microbiol.">
        <title>Persephonella atlantica sp. nov.: How to adapt to physico-chemical gradients in high temperature hydrothermal habitats.</title>
        <authorList>
            <person name="Francois D.X."/>
            <person name="Godfroy A."/>
            <person name="Mathien C."/>
            <person name="Aube J."/>
            <person name="Cathalot C."/>
            <person name="Lesongeur F."/>
            <person name="L'Haridon S."/>
            <person name="Philippon X."/>
            <person name="Roussel E.G."/>
        </authorList>
    </citation>
    <scope>NUCLEOTIDE SEQUENCE [LARGE SCALE GENOMIC DNA]</scope>
    <source>
        <strain evidence="1 2">MO1340</strain>
    </source>
</reference>
<organism evidence="1 2">
    <name type="scientific">Persephonella atlantica</name>
    <dbReference type="NCBI Taxonomy" id="2699429"/>
    <lineage>
        <taxon>Bacteria</taxon>
        <taxon>Pseudomonadati</taxon>
        <taxon>Aquificota</taxon>
        <taxon>Aquificia</taxon>
        <taxon>Aquificales</taxon>
        <taxon>Hydrogenothermaceae</taxon>
        <taxon>Persephonella</taxon>
    </lineage>
</organism>
<evidence type="ECO:0008006" key="3">
    <source>
        <dbReference type="Google" id="ProtNLM"/>
    </source>
</evidence>
<name>A0ABS1GF62_9AQUI</name>
<dbReference type="RefSeq" id="WP_200672996.1">
    <property type="nucleotide sequence ID" value="NZ_JAACYA010000001.1"/>
</dbReference>
<keyword evidence="2" id="KW-1185">Reference proteome</keyword>
<dbReference type="Proteomes" id="UP000772812">
    <property type="component" value="Unassembled WGS sequence"/>
</dbReference>
<comment type="caution">
    <text evidence="1">The sequence shown here is derived from an EMBL/GenBank/DDBJ whole genome shotgun (WGS) entry which is preliminary data.</text>
</comment>
<proteinExistence type="predicted"/>
<evidence type="ECO:0000313" key="2">
    <source>
        <dbReference type="Proteomes" id="UP000772812"/>
    </source>
</evidence>
<gene>
    <name evidence="1" type="ORF">GWK41_00690</name>
</gene>
<sequence>MNIAIISFDQDLVTGLAKKLPDFQVKGYTDSLSLLREISFFDPEIIIYDATGGDLAFNALEFFLSREQVKGKKIKVLISKDNPIDDKSLSQFSSLDFYDKETELEKLVQDIKETELEEATVESFEENYQPPTDMEALLATENPNPETEEIDLSMETEGIEDVNELLKEMESISVEETAPPKKEEKKTAKTVKEETVNTGGTLKITVEISPEDIRETVLKTAVEKLIEEIKSDIDIQKIKEDLQKDFFDRLEKELKDSAEEIKENIKNKIFESIESELKEKVKESIKEDVTRITTELVKEKLNQVFGSK</sequence>
<evidence type="ECO:0000313" key="1">
    <source>
        <dbReference type="EMBL" id="MBK3331578.1"/>
    </source>
</evidence>
<protein>
    <recommendedName>
        <fullName evidence="3">Response regulatory domain-containing protein</fullName>
    </recommendedName>
</protein>
<accession>A0ABS1GF62</accession>
<dbReference type="EMBL" id="JAACYA010000001">
    <property type="protein sequence ID" value="MBK3331578.1"/>
    <property type="molecule type" value="Genomic_DNA"/>
</dbReference>